<evidence type="ECO:0000256" key="2">
    <source>
        <dbReference type="ARBA" id="ARBA00022475"/>
    </source>
</evidence>
<dbReference type="Proteomes" id="UP000029738">
    <property type="component" value="Unassembled WGS sequence"/>
</dbReference>
<dbReference type="RefSeq" id="WP_038078442.1">
    <property type="nucleotide sequence ID" value="NZ_JHEG04000001.1"/>
</dbReference>
<evidence type="ECO:0000256" key="9">
    <source>
        <dbReference type="PIRNR" id="PIRNR002869"/>
    </source>
</evidence>
<keyword evidence="8 9" id="KW-0961">Cell wall biogenesis/degradation</keyword>
<evidence type="ECO:0000256" key="8">
    <source>
        <dbReference type="HAMAP-Rule" id="MF_02078"/>
    </source>
</evidence>
<proteinExistence type="inferred from homology"/>
<dbReference type="PANTHER" id="PTHR43486">
    <property type="entry name" value="LIPID II FLIPPASE MURJ-RELATED"/>
    <property type="match status" value="1"/>
</dbReference>
<dbReference type="Pfam" id="PF03023">
    <property type="entry name" value="MurJ"/>
    <property type="match status" value="1"/>
</dbReference>
<comment type="caution">
    <text evidence="10">The sequence shown here is derived from an EMBL/GenBank/DDBJ whole genome shotgun (WGS) entry which is preliminary data.</text>
</comment>
<reference evidence="10" key="1">
    <citation type="journal article" date="2015" name="Genome Announc.">
        <title>Draft Genome Sequence of Tolypothrix boutellei Strain VB521301.</title>
        <authorList>
            <person name="Chandrababunaidu M.M."/>
            <person name="Singh D."/>
            <person name="Sen D."/>
            <person name="Bhan S."/>
            <person name="Das S."/>
            <person name="Gupta A."/>
            <person name="Adhikary S.P."/>
            <person name="Tripathy S."/>
        </authorList>
    </citation>
    <scope>NUCLEOTIDE SEQUENCE</scope>
    <source>
        <strain evidence="10">VB521301</strain>
    </source>
</reference>
<dbReference type="InterPro" id="IPR004268">
    <property type="entry name" value="MurJ"/>
</dbReference>
<feature type="transmembrane region" description="Helical" evidence="8">
    <location>
        <begin position="416"/>
        <end position="437"/>
    </location>
</feature>
<dbReference type="GO" id="GO:0071555">
    <property type="term" value="P:cell wall organization"/>
    <property type="evidence" value="ECO:0007669"/>
    <property type="project" value="UniProtKB-UniRule"/>
</dbReference>
<dbReference type="EMBL" id="JHEG04000001">
    <property type="protein sequence ID" value="KAF3887931.1"/>
    <property type="molecule type" value="Genomic_DNA"/>
</dbReference>
<evidence type="ECO:0000256" key="1">
    <source>
        <dbReference type="ARBA" id="ARBA00004651"/>
    </source>
</evidence>
<comment type="similarity">
    <text evidence="8 9">Belongs to the MurJ/MviN family.</text>
</comment>
<dbReference type="GO" id="GO:0015648">
    <property type="term" value="F:lipid-linked peptidoglycan transporter activity"/>
    <property type="evidence" value="ECO:0007669"/>
    <property type="project" value="UniProtKB-UniRule"/>
</dbReference>
<dbReference type="NCBIfam" id="TIGR01695">
    <property type="entry name" value="murJ_mviN"/>
    <property type="match status" value="1"/>
</dbReference>
<evidence type="ECO:0000256" key="6">
    <source>
        <dbReference type="ARBA" id="ARBA00022989"/>
    </source>
</evidence>
<organism evidence="10 11">
    <name type="scientific">Tolypothrix bouteillei VB521301</name>
    <dbReference type="NCBI Taxonomy" id="1479485"/>
    <lineage>
        <taxon>Bacteria</taxon>
        <taxon>Bacillati</taxon>
        <taxon>Cyanobacteriota</taxon>
        <taxon>Cyanophyceae</taxon>
        <taxon>Nostocales</taxon>
        <taxon>Tolypothrichaceae</taxon>
        <taxon>Tolypothrix</taxon>
    </lineage>
</organism>
<comment type="pathway">
    <text evidence="8">Cell wall biogenesis; peptidoglycan biosynthesis.</text>
</comment>
<feature type="transmembrane region" description="Helical" evidence="8">
    <location>
        <begin position="357"/>
        <end position="379"/>
    </location>
</feature>
<name>A0A8S9T5T9_9CYAN</name>
<evidence type="ECO:0000256" key="4">
    <source>
        <dbReference type="ARBA" id="ARBA00022960"/>
    </source>
</evidence>
<feature type="transmembrane region" description="Helical" evidence="8">
    <location>
        <begin position="45"/>
        <end position="71"/>
    </location>
</feature>
<dbReference type="CDD" id="cd13123">
    <property type="entry name" value="MATE_MurJ_like"/>
    <property type="match status" value="1"/>
</dbReference>
<accession>A0A8S9T5T9</accession>
<evidence type="ECO:0000256" key="7">
    <source>
        <dbReference type="ARBA" id="ARBA00023136"/>
    </source>
</evidence>
<dbReference type="PIRSF" id="PIRSF002869">
    <property type="entry name" value="MviN"/>
    <property type="match status" value="1"/>
</dbReference>
<evidence type="ECO:0000256" key="5">
    <source>
        <dbReference type="ARBA" id="ARBA00022984"/>
    </source>
</evidence>
<gene>
    <name evidence="8 10" type="primary">murJ</name>
    <name evidence="10" type="ORF">DA73_0400022390</name>
</gene>
<comment type="subcellular location">
    <subcellularLocation>
        <location evidence="1 8">Cell membrane</location>
        <topology evidence="1 8">Multi-pass membrane protein</topology>
    </subcellularLocation>
</comment>
<dbReference type="GO" id="GO:0005886">
    <property type="term" value="C:plasma membrane"/>
    <property type="evidence" value="ECO:0007669"/>
    <property type="project" value="UniProtKB-SubCell"/>
</dbReference>
<sequence length="523" mass="56009">MKRSIAGIAGIVAIATLISKLFGLLRSTCVAAVFGVGPVADAYNYAYIIPGFLLVLLGGINGPLHSTLVSILAKREKSTAAPLVETITTLTSCILLLVTVGLIVFADFFTNLIAPGLEPQVRNLAARQLQIMAPIALLSGFIGIGFGTLNAAQHYWLPSISPMLSSVTVIIGLGFLALKQRTLANTPDSFLLGGLVLAGGTLAGAVLQWLVQSIVQWREGMGTLRLRFDFYSPGVKEAIAVMTPAILSSSMTQINIYVDLFFASYIPHAAAALNYAGLLAQTPKGILTSALLIPFMTVFSQLTKPEDRSALKLRLRQSITIAALTMLPLGALMISLAVPIVRVVYERQAFDSNASKLVATLFMAYGLGAFTSVVVSVLVRVFYALEDGQTPFRITLINILLNIGLDYLLVKAFGAPGLVLASMAVNLTATIMLLWCLRRQLNGLALREWSLPILGLIGMSGIAGLTCWLVSWAFEVFWSSEGIARQLLQLSLASSIGLGVFAALVSVMKLPEVELLVNRLRKK</sequence>
<dbReference type="PANTHER" id="PTHR43486:SF1">
    <property type="entry name" value="LIPID II FLIPPASE MURJ-RELATED"/>
    <property type="match status" value="1"/>
</dbReference>
<feature type="transmembrane region" description="Helical" evidence="8">
    <location>
        <begin position="129"/>
        <end position="149"/>
    </location>
</feature>
<dbReference type="GO" id="GO:0009252">
    <property type="term" value="P:peptidoglycan biosynthetic process"/>
    <property type="evidence" value="ECO:0007669"/>
    <property type="project" value="UniProtKB-UniRule"/>
</dbReference>
<keyword evidence="8 9" id="KW-0813">Transport</keyword>
<evidence type="ECO:0000313" key="11">
    <source>
        <dbReference type="Proteomes" id="UP000029738"/>
    </source>
</evidence>
<keyword evidence="11" id="KW-1185">Reference proteome</keyword>
<evidence type="ECO:0000313" key="10">
    <source>
        <dbReference type="EMBL" id="KAF3887931.1"/>
    </source>
</evidence>
<dbReference type="HAMAP" id="MF_02078">
    <property type="entry name" value="MurJ_MviN"/>
    <property type="match status" value="1"/>
</dbReference>
<feature type="transmembrane region" description="Helical" evidence="8">
    <location>
        <begin position="156"/>
        <end position="178"/>
    </location>
</feature>
<comment type="function">
    <text evidence="8 9">Involved in peptidoglycan biosynthesis. Transports lipid-linked peptidoglycan precursors from the inner to the outer leaflet of the cytoplasmic membrane.</text>
</comment>
<keyword evidence="3 8" id="KW-0812">Transmembrane</keyword>
<feature type="transmembrane region" description="Helical" evidence="8">
    <location>
        <begin position="486"/>
        <end position="507"/>
    </location>
</feature>
<dbReference type="PRINTS" id="PR01806">
    <property type="entry name" value="VIRFACTRMVIN"/>
</dbReference>
<evidence type="ECO:0000256" key="3">
    <source>
        <dbReference type="ARBA" id="ARBA00022692"/>
    </source>
</evidence>
<dbReference type="GO" id="GO:0008360">
    <property type="term" value="P:regulation of cell shape"/>
    <property type="evidence" value="ECO:0007669"/>
    <property type="project" value="UniProtKB-UniRule"/>
</dbReference>
<keyword evidence="5 8" id="KW-0573">Peptidoglycan synthesis</keyword>
<feature type="transmembrane region" description="Helical" evidence="8">
    <location>
        <begin position="321"/>
        <end position="345"/>
    </location>
</feature>
<feature type="transmembrane region" description="Helical" evidence="8">
    <location>
        <begin position="282"/>
        <end position="300"/>
    </location>
</feature>
<keyword evidence="2 8" id="KW-1003">Cell membrane</keyword>
<keyword evidence="7 8" id="KW-0472">Membrane</keyword>
<reference evidence="10" key="2">
    <citation type="submission" date="2019-11" db="EMBL/GenBank/DDBJ databases">
        <title>Improved Assembly of Tolypothrix boutellei genome.</title>
        <authorList>
            <person name="Sarangi A.N."/>
            <person name="Mukherjee M."/>
            <person name="Ghosh S."/>
            <person name="Singh D."/>
            <person name="Das A."/>
            <person name="Kant S."/>
            <person name="Prusty A."/>
            <person name="Tripathy S."/>
        </authorList>
    </citation>
    <scope>NUCLEOTIDE SEQUENCE</scope>
    <source>
        <strain evidence="10">VB521301</strain>
    </source>
</reference>
<keyword evidence="6 8" id="KW-1133">Transmembrane helix</keyword>
<feature type="transmembrane region" description="Helical" evidence="8">
    <location>
        <begin position="83"/>
        <end position="109"/>
    </location>
</feature>
<feature type="transmembrane region" description="Helical" evidence="8">
    <location>
        <begin position="449"/>
        <end position="474"/>
    </location>
</feature>
<feature type="transmembrane region" description="Helical" evidence="8">
    <location>
        <begin position="190"/>
        <end position="211"/>
    </location>
</feature>
<feature type="transmembrane region" description="Helical" evidence="8">
    <location>
        <begin position="256"/>
        <end position="276"/>
    </location>
</feature>
<dbReference type="AlphaFoldDB" id="A0A8S9T5T9"/>
<protein>
    <recommendedName>
        <fullName evidence="8">Probable lipid II flippase MurJ</fullName>
    </recommendedName>
</protein>
<keyword evidence="4 8" id="KW-0133">Cell shape</keyword>